<evidence type="ECO:0000313" key="2">
    <source>
        <dbReference type="Proteomes" id="UP001177670"/>
    </source>
</evidence>
<gene>
    <name evidence="1" type="ORF">K0M31_016888</name>
</gene>
<comment type="caution">
    <text evidence="1">The sequence shown here is derived from an EMBL/GenBank/DDBJ whole genome shotgun (WGS) entry which is preliminary data.</text>
</comment>
<keyword evidence="2" id="KW-1185">Reference proteome</keyword>
<dbReference type="EMBL" id="JAHYIQ010000054">
    <property type="protein sequence ID" value="KAK1117191.1"/>
    <property type="molecule type" value="Genomic_DNA"/>
</dbReference>
<dbReference type="AlphaFoldDB" id="A0AA40FDU6"/>
<sequence length="104" mass="11656">MKDKIEEKEAAIKAAKKIKPGISNKFIEKGISFSDIVARTKTTEKNKETDTHTISTQQNQNATIELIKSAIETTIQNQIDRLIEHIEDNASIIAALVEAFDIQF</sequence>
<evidence type="ECO:0000313" key="1">
    <source>
        <dbReference type="EMBL" id="KAK1117191.1"/>
    </source>
</evidence>
<reference evidence="1" key="1">
    <citation type="submission" date="2021-10" db="EMBL/GenBank/DDBJ databases">
        <title>Melipona bicolor Genome sequencing and assembly.</title>
        <authorList>
            <person name="Araujo N.S."/>
            <person name="Arias M.C."/>
        </authorList>
    </citation>
    <scope>NUCLEOTIDE SEQUENCE</scope>
    <source>
        <strain evidence="1">USP_2M_L1-L4_2017</strain>
        <tissue evidence="1">Whole body</tissue>
    </source>
</reference>
<proteinExistence type="predicted"/>
<protein>
    <submittedName>
        <fullName evidence="1">Uncharacterized protein</fullName>
    </submittedName>
</protein>
<accession>A0AA40FDU6</accession>
<dbReference type="Proteomes" id="UP001177670">
    <property type="component" value="Unassembled WGS sequence"/>
</dbReference>
<name>A0AA40FDU6_9HYME</name>
<organism evidence="1 2">
    <name type="scientific">Melipona bicolor</name>
    <dbReference type="NCBI Taxonomy" id="60889"/>
    <lineage>
        <taxon>Eukaryota</taxon>
        <taxon>Metazoa</taxon>
        <taxon>Ecdysozoa</taxon>
        <taxon>Arthropoda</taxon>
        <taxon>Hexapoda</taxon>
        <taxon>Insecta</taxon>
        <taxon>Pterygota</taxon>
        <taxon>Neoptera</taxon>
        <taxon>Endopterygota</taxon>
        <taxon>Hymenoptera</taxon>
        <taxon>Apocrita</taxon>
        <taxon>Aculeata</taxon>
        <taxon>Apoidea</taxon>
        <taxon>Anthophila</taxon>
        <taxon>Apidae</taxon>
        <taxon>Melipona</taxon>
    </lineage>
</organism>